<accession>A0A1M2VFN9</accession>
<dbReference type="InterPro" id="IPR032675">
    <property type="entry name" value="LRR_dom_sf"/>
</dbReference>
<protein>
    <recommendedName>
        <fullName evidence="3">F-box domain-containing protein</fullName>
    </recommendedName>
</protein>
<sequence length="362" mass="40160">MEHLSIEAVPEYGVGYSHKTGLLYGSDIGLFAHLTSFSSRSVRVAPDALLALGRLPCLESLLLHVNSDEYTWNALPHERGAVFFPVLLQLTLHKIDFEWSTAFLNLLTTPSLHALSIRSPADPLPTPIVFNALCAAIGRLPSASSITDIFVTIGGILFEQRICCGHEIYWSEDIAPLFSLRTALRRLIITGQCVIVVDDVALAAMVENWPHIVELVLTWAWNIDIRPQAARSPEDDDFPYATAWGLLRLAQRCPRMTKLALAVDLRLAPPPDSQREHPIIPPVPLSGNSVPALVEFDARGSLLGDTVGVASFLSLVFPGLEIILPLEPGWWEMQRLYRWLVRVRAQERAFGQKSGRLRQRAG</sequence>
<evidence type="ECO:0000313" key="2">
    <source>
        <dbReference type="Proteomes" id="UP000184267"/>
    </source>
</evidence>
<dbReference type="Gene3D" id="3.80.10.10">
    <property type="entry name" value="Ribonuclease Inhibitor"/>
    <property type="match status" value="1"/>
</dbReference>
<keyword evidence="2" id="KW-1185">Reference proteome</keyword>
<dbReference type="EMBL" id="MNAD01001315">
    <property type="protein sequence ID" value="OJT06376.1"/>
    <property type="molecule type" value="Genomic_DNA"/>
</dbReference>
<reference evidence="1 2" key="1">
    <citation type="submission" date="2016-10" db="EMBL/GenBank/DDBJ databases">
        <title>Genome sequence of the basidiomycete white-rot fungus Trametes pubescens.</title>
        <authorList>
            <person name="Makela M.R."/>
            <person name="Granchi Z."/>
            <person name="Peng M."/>
            <person name="De Vries R.P."/>
            <person name="Grigoriev I."/>
            <person name="Riley R."/>
            <person name="Hilden K."/>
        </authorList>
    </citation>
    <scope>NUCLEOTIDE SEQUENCE [LARGE SCALE GENOMIC DNA]</scope>
    <source>
        <strain evidence="1 2">FBCC735</strain>
    </source>
</reference>
<evidence type="ECO:0008006" key="3">
    <source>
        <dbReference type="Google" id="ProtNLM"/>
    </source>
</evidence>
<dbReference type="STRING" id="154538.A0A1M2VFN9"/>
<dbReference type="Proteomes" id="UP000184267">
    <property type="component" value="Unassembled WGS sequence"/>
</dbReference>
<gene>
    <name evidence="1" type="ORF">TRAPUB_2777</name>
</gene>
<dbReference type="AlphaFoldDB" id="A0A1M2VFN9"/>
<dbReference type="OMA" id="FEWSTAF"/>
<comment type="caution">
    <text evidence="1">The sequence shown here is derived from an EMBL/GenBank/DDBJ whole genome shotgun (WGS) entry which is preliminary data.</text>
</comment>
<evidence type="ECO:0000313" key="1">
    <source>
        <dbReference type="EMBL" id="OJT06376.1"/>
    </source>
</evidence>
<dbReference type="OrthoDB" id="2754214at2759"/>
<name>A0A1M2VFN9_TRAPU</name>
<organism evidence="1 2">
    <name type="scientific">Trametes pubescens</name>
    <name type="common">White-rot fungus</name>
    <dbReference type="NCBI Taxonomy" id="154538"/>
    <lineage>
        <taxon>Eukaryota</taxon>
        <taxon>Fungi</taxon>
        <taxon>Dikarya</taxon>
        <taxon>Basidiomycota</taxon>
        <taxon>Agaricomycotina</taxon>
        <taxon>Agaricomycetes</taxon>
        <taxon>Polyporales</taxon>
        <taxon>Polyporaceae</taxon>
        <taxon>Trametes</taxon>
    </lineage>
</organism>
<proteinExistence type="predicted"/>